<dbReference type="AlphaFoldDB" id="A0A6L4WWN1"/>
<evidence type="ECO:0000313" key="2">
    <source>
        <dbReference type="Proteomes" id="UP000472839"/>
    </source>
</evidence>
<proteinExistence type="predicted"/>
<dbReference type="RefSeq" id="WP_152279361.1">
    <property type="nucleotide sequence ID" value="NZ_WFKK01000001.1"/>
</dbReference>
<accession>A0A6L4WWN1</accession>
<evidence type="ECO:0000313" key="1">
    <source>
        <dbReference type="EMBL" id="KAB7891259.1"/>
    </source>
</evidence>
<organism evidence="1 2">
    <name type="scientific">Poseidonibacter ostreae</name>
    <dbReference type="NCBI Taxonomy" id="2654171"/>
    <lineage>
        <taxon>Bacteria</taxon>
        <taxon>Pseudomonadati</taxon>
        <taxon>Campylobacterota</taxon>
        <taxon>Epsilonproteobacteria</taxon>
        <taxon>Campylobacterales</taxon>
        <taxon>Arcobacteraceae</taxon>
        <taxon>Poseidonibacter</taxon>
    </lineage>
</organism>
<sequence>MNKERKSKLIEIIRKLTIYRALETNEESKNFITMTIDNINENIKLDNNVNLEYVSVLEKIVEEFEEFEDEF</sequence>
<reference evidence="1 2" key="1">
    <citation type="submission" date="2019-10" db="EMBL/GenBank/DDBJ databases">
        <title>Poseidonibacter ostreae sp. nov., isolated from the gut of the Ostrea denselamellosa.</title>
        <authorList>
            <person name="Choi A."/>
        </authorList>
    </citation>
    <scope>NUCLEOTIDE SEQUENCE [LARGE SCALE GENOMIC DNA]</scope>
    <source>
        <strain evidence="1 2">SJOD-M-33</strain>
    </source>
</reference>
<dbReference type="Proteomes" id="UP000472839">
    <property type="component" value="Unassembled WGS sequence"/>
</dbReference>
<comment type="caution">
    <text evidence="1">The sequence shown here is derived from an EMBL/GenBank/DDBJ whole genome shotgun (WGS) entry which is preliminary data.</text>
</comment>
<name>A0A6L4WWN1_9BACT</name>
<gene>
    <name evidence="1" type="ORF">GBG19_00050</name>
</gene>
<dbReference type="EMBL" id="WFKK01000001">
    <property type="protein sequence ID" value="KAB7891259.1"/>
    <property type="molecule type" value="Genomic_DNA"/>
</dbReference>
<protein>
    <recommendedName>
        <fullName evidence="3">Phage protein</fullName>
    </recommendedName>
</protein>
<evidence type="ECO:0008006" key="3">
    <source>
        <dbReference type="Google" id="ProtNLM"/>
    </source>
</evidence>